<keyword evidence="3" id="KW-1185">Reference proteome</keyword>
<protein>
    <submittedName>
        <fullName evidence="2">Uncharacterized protein</fullName>
    </submittedName>
</protein>
<feature type="region of interest" description="Disordered" evidence="1">
    <location>
        <begin position="159"/>
        <end position="181"/>
    </location>
</feature>
<feature type="region of interest" description="Disordered" evidence="1">
    <location>
        <begin position="1"/>
        <end position="24"/>
    </location>
</feature>
<organism evidence="2 3">
    <name type="scientific">Synaphobranchus kaupii</name>
    <name type="common">Kaup's arrowtooth eel</name>
    <dbReference type="NCBI Taxonomy" id="118154"/>
    <lineage>
        <taxon>Eukaryota</taxon>
        <taxon>Metazoa</taxon>
        <taxon>Chordata</taxon>
        <taxon>Craniata</taxon>
        <taxon>Vertebrata</taxon>
        <taxon>Euteleostomi</taxon>
        <taxon>Actinopterygii</taxon>
        <taxon>Neopterygii</taxon>
        <taxon>Teleostei</taxon>
        <taxon>Anguilliformes</taxon>
        <taxon>Synaphobranchidae</taxon>
        <taxon>Synaphobranchus</taxon>
    </lineage>
</organism>
<accession>A0A9Q1IMW5</accession>
<evidence type="ECO:0000313" key="2">
    <source>
        <dbReference type="EMBL" id="KAJ8345476.1"/>
    </source>
</evidence>
<reference evidence="2" key="1">
    <citation type="journal article" date="2023" name="Science">
        <title>Genome structures resolve the early diversification of teleost fishes.</title>
        <authorList>
            <person name="Parey E."/>
            <person name="Louis A."/>
            <person name="Montfort J."/>
            <person name="Bouchez O."/>
            <person name="Roques C."/>
            <person name="Iampietro C."/>
            <person name="Lluch J."/>
            <person name="Castinel A."/>
            <person name="Donnadieu C."/>
            <person name="Desvignes T."/>
            <person name="Floi Bucao C."/>
            <person name="Jouanno E."/>
            <person name="Wen M."/>
            <person name="Mejri S."/>
            <person name="Dirks R."/>
            <person name="Jansen H."/>
            <person name="Henkel C."/>
            <person name="Chen W.J."/>
            <person name="Zahm M."/>
            <person name="Cabau C."/>
            <person name="Klopp C."/>
            <person name="Thompson A.W."/>
            <person name="Robinson-Rechavi M."/>
            <person name="Braasch I."/>
            <person name="Lecointre G."/>
            <person name="Bobe J."/>
            <person name="Postlethwait J.H."/>
            <person name="Berthelot C."/>
            <person name="Roest Crollius H."/>
            <person name="Guiguen Y."/>
        </authorList>
    </citation>
    <scope>NUCLEOTIDE SEQUENCE</scope>
    <source>
        <strain evidence="2">WJC10195</strain>
    </source>
</reference>
<proteinExistence type="predicted"/>
<dbReference type="EMBL" id="JAINUF010000012">
    <property type="protein sequence ID" value="KAJ8345476.1"/>
    <property type="molecule type" value="Genomic_DNA"/>
</dbReference>
<comment type="caution">
    <text evidence="2">The sequence shown here is derived from an EMBL/GenBank/DDBJ whole genome shotgun (WGS) entry which is preliminary data.</text>
</comment>
<gene>
    <name evidence="2" type="ORF">SKAU_G00296690</name>
</gene>
<name>A0A9Q1IMW5_SYNKA</name>
<evidence type="ECO:0000313" key="3">
    <source>
        <dbReference type="Proteomes" id="UP001152622"/>
    </source>
</evidence>
<evidence type="ECO:0000256" key="1">
    <source>
        <dbReference type="SAM" id="MobiDB-lite"/>
    </source>
</evidence>
<dbReference type="AlphaFoldDB" id="A0A9Q1IMW5"/>
<sequence>MTKEDQSGERTGGVQTRRRPMIRPVTLVSHLGRISSPPSSPDPTLADCSAWNRAHSLRPGTGSGCTLTPERTRRQTHEYTQIQTRVVKIKAVPSLWGRAGDRLPDCPHLPPALCSLLQPSVCSRHGSGRDVRDDDAEALKYARVADRRFFCEEELALFLGSSPPPPSAAATKPAPARRARR</sequence>
<dbReference type="Proteomes" id="UP001152622">
    <property type="component" value="Chromosome 12"/>
</dbReference>